<evidence type="ECO:0000259" key="3">
    <source>
        <dbReference type="PROSITE" id="PS50110"/>
    </source>
</evidence>
<name>A0A7X6DHA8_9BURK</name>
<dbReference type="SMART" id="SM00448">
    <property type="entry name" value="REC"/>
    <property type="match status" value="1"/>
</dbReference>
<accession>A0A7X6DHA8</accession>
<organism evidence="4 5">
    <name type="scientific">Ramlibacter lithotrophicus</name>
    <dbReference type="NCBI Taxonomy" id="2606681"/>
    <lineage>
        <taxon>Bacteria</taxon>
        <taxon>Pseudomonadati</taxon>
        <taxon>Pseudomonadota</taxon>
        <taxon>Betaproteobacteria</taxon>
        <taxon>Burkholderiales</taxon>
        <taxon>Comamonadaceae</taxon>
        <taxon>Ramlibacter</taxon>
    </lineage>
</organism>
<dbReference type="GO" id="GO:0000160">
    <property type="term" value="P:phosphorelay signal transduction system"/>
    <property type="evidence" value="ECO:0007669"/>
    <property type="project" value="InterPro"/>
</dbReference>
<reference evidence="4 5" key="1">
    <citation type="journal article" date="2020" name="Nature">
        <title>Bacterial chemolithoautotrophy via manganese oxidation.</title>
        <authorList>
            <person name="Yu H."/>
            <person name="Leadbetter J.R."/>
        </authorList>
    </citation>
    <scope>NUCLEOTIDE SEQUENCE [LARGE SCALE GENOMIC DNA]</scope>
    <source>
        <strain evidence="4 5">RBP-1</strain>
    </source>
</reference>
<keyword evidence="5" id="KW-1185">Reference proteome</keyword>
<dbReference type="Pfam" id="PF00072">
    <property type="entry name" value="Response_reg"/>
    <property type="match status" value="1"/>
</dbReference>
<dbReference type="InterPro" id="IPR050595">
    <property type="entry name" value="Bact_response_regulator"/>
</dbReference>
<evidence type="ECO:0000256" key="2">
    <source>
        <dbReference type="PROSITE-ProRule" id="PRU00169"/>
    </source>
</evidence>
<sequence length="131" mass="13840">MIERAEYCVLVVDDHEPSRYATARALRAAGFRTIEAAAGAEALELAEYASAVVLDVHLPDLLGFEVCRLLRANIGTASLPIVQVSAIYVTEQDKLTAREAGADAYMTAPVDLDALVGALDQLLGRPGGGRG</sequence>
<dbReference type="PANTHER" id="PTHR44591:SF3">
    <property type="entry name" value="RESPONSE REGULATORY DOMAIN-CONTAINING PROTEIN"/>
    <property type="match status" value="1"/>
</dbReference>
<dbReference type="AlphaFoldDB" id="A0A7X6DHA8"/>
<dbReference type="InterPro" id="IPR011006">
    <property type="entry name" value="CheY-like_superfamily"/>
</dbReference>
<dbReference type="Gene3D" id="3.40.50.2300">
    <property type="match status" value="1"/>
</dbReference>
<dbReference type="PROSITE" id="PS50110">
    <property type="entry name" value="RESPONSE_REGULATORY"/>
    <property type="match status" value="1"/>
</dbReference>
<dbReference type="RefSeq" id="WP_168108272.1">
    <property type="nucleotide sequence ID" value="NZ_VTOX01000005.1"/>
</dbReference>
<keyword evidence="1 2" id="KW-0597">Phosphoprotein</keyword>
<dbReference type="SUPFAM" id="SSF52172">
    <property type="entry name" value="CheY-like"/>
    <property type="match status" value="1"/>
</dbReference>
<gene>
    <name evidence="4" type="ORF">RAMLITH_15070</name>
</gene>
<feature type="domain" description="Response regulatory" evidence="3">
    <location>
        <begin position="8"/>
        <end position="123"/>
    </location>
</feature>
<comment type="caution">
    <text evidence="4">The sequence shown here is derived from an EMBL/GenBank/DDBJ whole genome shotgun (WGS) entry which is preliminary data.</text>
</comment>
<evidence type="ECO:0000256" key="1">
    <source>
        <dbReference type="ARBA" id="ARBA00022553"/>
    </source>
</evidence>
<proteinExistence type="predicted"/>
<evidence type="ECO:0000313" key="4">
    <source>
        <dbReference type="EMBL" id="NKE67144.1"/>
    </source>
</evidence>
<protein>
    <submittedName>
        <fullName evidence="4">Response regulator transcription factor</fullName>
    </submittedName>
</protein>
<dbReference type="PANTHER" id="PTHR44591">
    <property type="entry name" value="STRESS RESPONSE REGULATOR PROTEIN 1"/>
    <property type="match status" value="1"/>
</dbReference>
<dbReference type="Proteomes" id="UP000521868">
    <property type="component" value="Unassembled WGS sequence"/>
</dbReference>
<dbReference type="EMBL" id="VTOX01000005">
    <property type="protein sequence ID" value="NKE67144.1"/>
    <property type="molecule type" value="Genomic_DNA"/>
</dbReference>
<evidence type="ECO:0000313" key="5">
    <source>
        <dbReference type="Proteomes" id="UP000521868"/>
    </source>
</evidence>
<dbReference type="InterPro" id="IPR001789">
    <property type="entry name" value="Sig_transdc_resp-reg_receiver"/>
</dbReference>
<feature type="modified residue" description="4-aspartylphosphate" evidence="2">
    <location>
        <position position="55"/>
    </location>
</feature>